<protein>
    <submittedName>
        <fullName evidence="4">TatD DNase family protein</fullName>
        <ecNumber evidence="4">3.1.21.-</ecNumber>
    </submittedName>
</protein>
<name>A0ABT9XW25_9BACI</name>
<sequence length="257" mass="30104">MKMIDAHIHLDHYKDEEINSLMGGSSQIEILVSVSFDLESCKRNLYLSRRFSRVKPAFGFHPEQPLPTGEDLNELLVWMEKHREEMFAIGEVGLPYYQRLDQKVSKQDYCQYMKLLESFILKAKIWEKPIVLHAVYDDAPIVCDLLEKHSVRKAHFHWFKGDDKTVERMAGKGYFISVTPDVVYEEEIQQLVRRYPLEQMMVETDGPWPFGGPFQGQMTNPNMMMESIKMIAKLKKRSNDEVAGILIRNTKFFYNLT</sequence>
<dbReference type="PANTHER" id="PTHR46317:SF1">
    <property type="entry name" value="HYDROLASE, TATD FAMILY"/>
    <property type="match status" value="1"/>
</dbReference>
<dbReference type="EMBL" id="JAUSTW010000004">
    <property type="protein sequence ID" value="MDQ0199531.1"/>
    <property type="molecule type" value="Genomic_DNA"/>
</dbReference>
<gene>
    <name evidence="4" type="ORF">J2S10_002713</name>
</gene>
<dbReference type="CDD" id="cd01310">
    <property type="entry name" value="TatD_DNAse"/>
    <property type="match status" value="1"/>
</dbReference>
<evidence type="ECO:0000256" key="3">
    <source>
        <dbReference type="ARBA" id="ARBA00022801"/>
    </source>
</evidence>
<dbReference type="SUPFAM" id="SSF51556">
    <property type="entry name" value="Metallo-dependent hydrolases"/>
    <property type="match status" value="1"/>
</dbReference>
<dbReference type="EC" id="3.1.21.-" evidence="4"/>
<keyword evidence="3 4" id="KW-0378">Hydrolase</keyword>
<dbReference type="PROSITE" id="PS01137">
    <property type="entry name" value="TATD_1"/>
    <property type="match status" value="1"/>
</dbReference>
<dbReference type="Pfam" id="PF01026">
    <property type="entry name" value="TatD_DNase"/>
    <property type="match status" value="1"/>
</dbReference>
<accession>A0ABT9XW25</accession>
<keyword evidence="2" id="KW-0479">Metal-binding</keyword>
<dbReference type="PANTHER" id="PTHR46317">
    <property type="entry name" value="HYDROLASE OF PHP SUPERFAMILY-RELATED PROTEIN"/>
    <property type="match status" value="1"/>
</dbReference>
<dbReference type="PIRSF" id="PIRSF005902">
    <property type="entry name" value="DNase_TatD"/>
    <property type="match status" value="1"/>
</dbReference>
<dbReference type="Gene3D" id="3.20.20.140">
    <property type="entry name" value="Metal-dependent hydrolases"/>
    <property type="match status" value="1"/>
</dbReference>
<evidence type="ECO:0000313" key="5">
    <source>
        <dbReference type="Proteomes" id="UP001224122"/>
    </source>
</evidence>
<dbReference type="InterPro" id="IPR001130">
    <property type="entry name" value="TatD-like"/>
</dbReference>
<dbReference type="Proteomes" id="UP001224122">
    <property type="component" value="Unassembled WGS sequence"/>
</dbReference>
<comment type="caution">
    <text evidence="4">The sequence shown here is derived from an EMBL/GenBank/DDBJ whole genome shotgun (WGS) entry which is preliminary data.</text>
</comment>
<reference evidence="4 5" key="1">
    <citation type="submission" date="2023-07" db="EMBL/GenBank/DDBJ databases">
        <title>Genomic Encyclopedia of Type Strains, Phase IV (KMG-IV): sequencing the most valuable type-strain genomes for metagenomic binning, comparative biology and taxonomic classification.</title>
        <authorList>
            <person name="Goeker M."/>
        </authorList>
    </citation>
    <scope>NUCLEOTIDE SEQUENCE [LARGE SCALE GENOMIC DNA]</scope>
    <source>
        <strain evidence="4 5">DSM 27594</strain>
    </source>
</reference>
<organism evidence="4 5">
    <name type="scientific">Neobacillus ginsengisoli</name>
    <dbReference type="NCBI Taxonomy" id="904295"/>
    <lineage>
        <taxon>Bacteria</taxon>
        <taxon>Bacillati</taxon>
        <taxon>Bacillota</taxon>
        <taxon>Bacilli</taxon>
        <taxon>Bacillales</taxon>
        <taxon>Bacillaceae</taxon>
        <taxon>Neobacillus</taxon>
    </lineage>
</organism>
<proteinExistence type="inferred from homology"/>
<dbReference type="InterPro" id="IPR018228">
    <property type="entry name" value="DNase_TatD-rel_CS"/>
</dbReference>
<keyword evidence="5" id="KW-1185">Reference proteome</keyword>
<comment type="similarity">
    <text evidence="1">Belongs to the metallo-dependent hydrolases superfamily. TatD-type hydrolase family.</text>
</comment>
<evidence type="ECO:0000256" key="2">
    <source>
        <dbReference type="ARBA" id="ARBA00022723"/>
    </source>
</evidence>
<evidence type="ECO:0000256" key="1">
    <source>
        <dbReference type="ARBA" id="ARBA00009275"/>
    </source>
</evidence>
<dbReference type="InterPro" id="IPR032466">
    <property type="entry name" value="Metal_Hydrolase"/>
</dbReference>
<evidence type="ECO:0000313" key="4">
    <source>
        <dbReference type="EMBL" id="MDQ0199531.1"/>
    </source>
</evidence>
<dbReference type="GO" id="GO:0016787">
    <property type="term" value="F:hydrolase activity"/>
    <property type="evidence" value="ECO:0007669"/>
    <property type="project" value="UniProtKB-KW"/>
</dbReference>